<dbReference type="RefSeq" id="XP_002672668.1">
    <property type="nucleotide sequence ID" value="XM_002672622.1"/>
</dbReference>
<comment type="similarity">
    <text evidence="1">Belongs to the short-chain dehydrogenases/reductases (SDR) family.</text>
</comment>
<dbReference type="GeneID" id="8850934"/>
<name>D2VTF6_NAEGR</name>
<dbReference type="InterPro" id="IPR036291">
    <property type="entry name" value="NAD(P)-bd_dom_sf"/>
</dbReference>
<dbReference type="Pfam" id="PF00106">
    <property type="entry name" value="adh_short"/>
    <property type="match status" value="1"/>
</dbReference>
<keyword evidence="2" id="KW-0560">Oxidoreductase</keyword>
<dbReference type="InParanoid" id="D2VTF6"/>
<organism evidence="4">
    <name type="scientific">Naegleria gruberi</name>
    <name type="common">Amoeba</name>
    <dbReference type="NCBI Taxonomy" id="5762"/>
    <lineage>
        <taxon>Eukaryota</taxon>
        <taxon>Discoba</taxon>
        <taxon>Heterolobosea</taxon>
        <taxon>Tetramitia</taxon>
        <taxon>Eutetramitia</taxon>
        <taxon>Vahlkampfiidae</taxon>
        <taxon>Naegleria</taxon>
    </lineage>
</organism>
<dbReference type="EMBL" id="GG738896">
    <property type="protein sequence ID" value="EFC39924.1"/>
    <property type="molecule type" value="Genomic_DNA"/>
</dbReference>
<protein>
    <submittedName>
        <fullName evidence="3">Predicted protein</fullName>
    </submittedName>
</protein>
<dbReference type="InterPro" id="IPR002347">
    <property type="entry name" value="SDR_fam"/>
</dbReference>
<dbReference type="GO" id="GO:0016491">
    <property type="term" value="F:oxidoreductase activity"/>
    <property type="evidence" value="ECO:0007669"/>
    <property type="project" value="UniProtKB-KW"/>
</dbReference>
<dbReference type="AlphaFoldDB" id="D2VTF6"/>
<reference evidence="3 4" key="1">
    <citation type="journal article" date="2010" name="Cell">
        <title>The genome of Naegleria gruberi illuminates early eukaryotic versatility.</title>
        <authorList>
            <person name="Fritz-Laylin L.K."/>
            <person name="Prochnik S.E."/>
            <person name="Ginger M.L."/>
            <person name="Dacks J.B."/>
            <person name="Carpenter M.L."/>
            <person name="Field M.C."/>
            <person name="Kuo A."/>
            <person name="Paredez A."/>
            <person name="Chapman J."/>
            <person name="Pham J."/>
            <person name="Shu S."/>
            <person name="Neupane R."/>
            <person name="Cipriano M."/>
            <person name="Mancuso J."/>
            <person name="Tu H."/>
            <person name="Salamov A."/>
            <person name="Lindquist E."/>
            <person name="Shapiro H."/>
            <person name="Lucas S."/>
            <person name="Grigoriev I.V."/>
            <person name="Cande W.Z."/>
            <person name="Fulton C."/>
            <person name="Rokhsar D.S."/>
            <person name="Dawson S.C."/>
        </authorList>
    </citation>
    <scope>NUCLEOTIDE SEQUENCE [LARGE SCALE GENOMIC DNA]</scope>
    <source>
        <strain evidence="3 4">NEG-M</strain>
    </source>
</reference>
<evidence type="ECO:0000313" key="4">
    <source>
        <dbReference type="Proteomes" id="UP000006671"/>
    </source>
</evidence>
<evidence type="ECO:0000256" key="1">
    <source>
        <dbReference type="ARBA" id="ARBA00006484"/>
    </source>
</evidence>
<keyword evidence="4" id="KW-1185">Reference proteome</keyword>
<dbReference type="VEuPathDB" id="AmoebaDB:NAEGRDRAFT_72282"/>
<evidence type="ECO:0000256" key="2">
    <source>
        <dbReference type="ARBA" id="ARBA00023002"/>
    </source>
</evidence>
<evidence type="ECO:0000313" key="3">
    <source>
        <dbReference type="EMBL" id="EFC39924.1"/>
    </source>
</evidence>
<sequence>MSKGKRTVIVTGANCGLGFESTKYLLSDKIDEWHVVLACRDESKGKQAIQQIVEIDQEYASRLTFIELDLADLDSVRNFVTNFNQEKLPPLKALICNAATQAPPNISTTKQGYDIVFGVNHLGHFLLTNLLIPHFAKNDEINSIVNVTSDTHDPKNGTPVPVPTYGPVDKLIIPPQETPKRDSRYATSKLCNILFTYELKNRLDKSDEFKNHFRVNCFNPGFMPETSLARYLDPKLFNMIVEGEGKKYRKPIANSSRYLADLVNPQLDKVSNGVYYDGNEIIPSSDESYEVSKQLELWEGSKNLIKTETDFIL</sequence>
<dbReference type="SUPFAM" id="SSF51735">
    <property type="entry name" value="NAD(P)-binding Rossmann-fold domains"/>
    <property type="match status" value="1"/>
</dbReference>
<dbReference type="Proteomes" id="UP000006671">
    <property type="component" value="Unassembled WGS sequence"/>
</dbReference>
<dbReference type="Gene3D" id="3.40.50.720">
    <property type="entry name" value="NAD(P)-binding Rossmann-like Domain"/>
    <property type="match status" value="1"/>
</dbReference>
<accession>D2VTF6</accession>
<dbReference type="KEGG" id="ngr:NAEGRDRAFT_72282"/>
<proteinExistence type="inferred from homology"/>
<dbReference type="PANTHER" id="PTHR24320">
    <property type="entry name" value="RETINOL DEHYDROGENASE"/>
    <property type="match status" value="1"/>
</dbReference>
<dbReference type="STRING" id="5762.D2VTF6"/>
<gene>
    <name evidence="3" type="ORF">NAEGRDRAFT_72282</name>
</gene>
<dbReference type="eggNOG" id="KOG1208">
    <property type="taxonomic scope" value="Eukaryota"/>
</dbReference>
<dbReference type="OrthoDB" id="191139at2759"/>
<dbReference type="PANTHER" id="PTHR24320:SF148">
    <property type="entry name" value="NAD(P)-BINDING ROSSMANN-FOLD SUPERFAMILY PROTEIN"/>
    <property type="match status" value="1"/>
</dbReference>